<evidence type="ECO:0000256" key="2">
    <source>
        <dbReference type="ARBA" id="ARBA00022801"/>
    </source>
</evidence>
<organism evidence="4 5">
    <name type="scientific">Prauserella cavernicola</name>
    <dbReference type="NCBI Taxonomy" id="2800127"/>
    <lineage>
        <taxon>Bacteria</taxon>
        <taxon>Bacillati</taxon>
        <taxon>Actinomycetota</taxon>
        <taxon>Actinomycetes</taxon>
        <taxon>Pseudonocardiales</taxon>
        <taxon>Pseudonocardiaceae</taxon>
        <taxon>Prauserella</taxon>
    </lineage>
</organism>
<keyword evidence="5" id="KW-1185">Reference proteome</keyword>
<dbReference type="GO" id="GO:0016787">
    <property type="term" value="F:hydrolase activity"/>
    <property type="evidence" value="ECO:0007669"/>
    <property type="project" value="UniProtKB-KW"/>
</dbReference>
<evidence type="ECO:0000313" key="4">
    <source>
        <dbReference type="EMBL" id="MBK1786593.1"/>
    </source>
</evidence>
<dbReference type="GO" id="GO:0008610">
    <property type="term" value="P:lipid biosynthetic process"/>
    <property type="evidence" value="ECO:0007669"/>
    <property type="project" value="TreeGrafter"/>
</dbReference>
<sequence length="239" mass="26362">MWIRRYHSAPESATKLVVLPHAGGSASFYHPMSRALSSEIEVLTIQYPGRQERRGERCLDNIGELADRISEELIPWSGGRLAMFGHSMGAVLAFEITRRLKEPPVHLFVSGRRAPSRHRDERVHLLDDQGIIAEMKSMGGTAAAVLADEEVLRMALPAVRGDYRAVETYRCEPDVKVSSPITVLTGDSDPKVTPDEAAAWRGHTTGDVELKVFRGGHFYLVDHAQAICELVAAELGARP</sequence>
<evidence type="ECO:0000256" key="1">
    <source>
        <dbReference type="ARBA" id="ARBA00007169"/>
    </source>
</evidence>
<evidence type="ECO:0000259" key="3">
    <source>
        <dbReference type="SMART" id="SM00824"/>
    </source>
</evidence>
<dbReference type="Pfam" id="PF00975">
    <property type="entry name" value="Thioesterase"/>
    <property type="match status" value="1"/>
</dbReference>
<name>A0A934QWI2_9PSEU</name>
<dbReference type="Gene3D" id="3.40.50.1820">
    <property type="entry name" value="alpha/beta hydrolase"/>
    <property type="match status" value="1"/>
</dbReference>
<dbReference type="Proteomes" id="UP000635245">
    <property type="component" value="Unassembled WGS sequence"/>
</dbReference>
<accession>A0A934QWI2</accession>
<dbReference type="PANTHER" id="PTHR11487">
    <property type="entry name" value="THIOESTERASE"/>
    <property type="match status" value="1"/>
</dbReference>
<gene>
    <name evidence="4" type="ORF">JHE00_19875</name>
</gene>
<dbReference type="AlphaFoldDB" id="A0A934QWI2"/>
<dbReference type="SUPFAM" id="SSF53474">
    <property type="entry name" value="alpha/beta-Hydrolases"/>
    <property type="match status" value="1"/>
</dbReference>
<keyword evidence="2" id="KW-0378">Hydrolase</keyword>
<dbReference type="InterPro" id="IPR001031">
    <property type="entry name" value="Thioesterase"/>
</dbReference>
<comment type="caution">
    <text evidence="4">The sequence shown here is derived from an EMBL/GenBank/DDBJ whole genome shotgun (WGS) entry which is preliminary data.</text>
</comment>
<dbReference type="PANTHER" id="PTHR11487:SF0">
    <property type="entry name" value="S-ACYL FATTY ACID SYNTHASE THIOESTERASE, MEDIUM CHAIN"/>
    <property type="match status" value="1"/>
</dbReference>
<proteinExistence type="inferred from homology"/>
<evidence type="ECO:0000313" key="5">
    <source>
        <dbReference type="Proteomes" id="UP000635245"/>
    </source>
</evidence>
<dbReference type="EMBL" id="JAENJH010000004">
    <property type="protein sequence ID" value="MBK1786593.1"/>
    <property type="molecule type" value="Genomic_DNA"/>
</dbReference>
<feature type="domain" description="Thioesterase TesA-like" evidence="3">
    <location>
        <begin position="20"/>
        <end position="235"/>
    </location>
</feature>
<dbReference type="InterPro" id="IPR020802">
    <property type="entry name" value="TesA-like"/>
</dbReference>
<dbReference type="SMART" id="SM00824">
    <property type="entry name" value="PKS_TE"/>
    <property type="match status" value="1"/>
</dbReference>
<dbReference type="InterPro" id="IPR012223">
    <property type="entry name" value="TEII"/>
</dbReference>
<dbReference type="InterPro" id="IPR029058">
    <property type="entry name" value="AB_hydrolase_fold"/>
</dbReference>
<comment type="similarity">
    <text evidence="1">Belongs to the thioesterase family.</text>
</comment>
<protein>
    <submittedName>
        <fullName evidence="4">Thioesterase</fullName>
    </submittedName>
</protein>
<reference evidence="4" key="1">
    <citation type="submission" date="2020-12" db="EMBL/GenBank/DDBJ databases">
        <title>Prauserella sp. ASG 168, a novel actinomycete isolated from cave rock.</title>
        <authorList>
            <person name="Suriyachadkun C."/>
        </authorList>
    </citation>
    <scope>NUCLEOTIDE SEQUENCE</scope>
    <source>
        <strain evidence="4">ASG 168</strain>
    </source>
</reference>